<name>A0AAU9Y4C5_9CNID</name>
<evidence type="ECO:0000313" key="1">
    <source>
        <dbReference type="EMBL" id="CAH3169437.1"/>
    </source>
</evidence>
<gene>
    <name evidence="1" type="ORF">PMEA_00012369</name>
</gene>
<evidence type="ECO:0008006" key="3">
    <source>
        <dbReference type="Google" id="ProtNLM"/>
    </source>
</evidence>
<accession>A0AAU9Y4C5</accession>
<dbReference type="EMBL" id="CALNXJ010000210">
    <property type="protein sequence ID" value="CAH3169437.1"/>
    <property type="molecule type" value="Genomic_DNA"/>
</dbReference>
<organism evidence="1 2">
    <name type="scientific">Pocillopora meandrina</name>
    <dbReference type="NCBI Taxonomy" id="46732"/>
    <lineage>
        <taxon>Eukaryota</taxon>
        <taxon>Metazoa</taxon>
        <taxon>Cnidaria</taxon>
        <taxon>Anthozoa</taxon>
        <taxon>Hexacorallia</taxon>
        <taxon>Scleractinia</taxon>
        <taxon>Astrocoeniina</taxon>
        <taxon>Pocilloporidae</taxon>
        <taxon>Pocillopora</taxon>
    </lineage>
</organism>
<sequence length="277" mass="32171">MRLRYVFHGNDKEPHPFHVKSNWIPPVQPSTALERYFENIKLSLAEIEITKPKHNLSYNEHKAVKELQNNTAINLKRADKGTTTVILNKRDKIQEAQVQLDNRDHYRPLENPMVTDTLKKVNELIAQLHNGKHIDDMTKKWLSQTPNPPRIPIFYTLTKIHKPLPVGRPIISGCEGPTERISSFVDHLLQPIAQKQTSYLKDTTDFINFIEKTQVSNDTILVSMDVTSLYTNIPQEEGITIVCQAYEKYHNNSPPIPVWKRYIDDVFSLWDVRKQDI</sequence>
<dbReference type="Proteomes" id="UP001159428">
    <property type="component" value="Unassembled WGS sequence"/>
</dbReference>
<proteinExistence type="predicted"/>
<evidence type="ECO:0000313" key="2">
    <source>
        <dbReference type="Proteomes" id="UP001159428"/>
    </source>
</evidence>
<reference evidence="1 2" key="1">
    <citation type="submission" date="2022-05" db="EMBL/GenBank/DDBJ databases">
        <authorList>
            <consortium name="Genoscope - CEA"/>
            <person name="William W."/>
        </authorList>
    </citation>
    <scope>NUCLEOTIDE SEQUENCE [LARGE SCALE GENOMIC DNA]</scope>
</reference>
<dbReference type="PANTHER" id="PTHR21301:SF10">
    <property type="entry name" value="REVERSE TRANSCRIPTASE DOMAIN-CONTAINING PROTEIN"/>
    <property type="match status" value="1"/>
</dbReference>
<dbReference type="PANTHER" id="PTHR21301">
    <property type="entry name" value="REVERSE TRANSCRIPTASE"/>
    <property type="match status" value="1"/>
</dbReference>
<feature type="non-terminal residue" evidence="1">
    <location>
        <position position="277"/>
    </location>
</feature>
<protein>
    <recommendedName>
        <fullName evidence="3">Reverse transcriptase domain-containing protein</fullName>
    </recommendedName>
</protein>
<keyword evidence="2" id="KW-1185">Reference proteome</keyword>
<dbReference type="AlphaFoldDB" id="A0AAU9Y4C5"/>
<comment type="caution">
    <text evidence="1">The sequence shown here is derived from an EMBL/GenBank/DDBJ whole genome shotgun (WGS) entry which is preliminary data.</text>
</comment>